<dbReference type="Gene3D" id="1.50.10.10">
    <property type="match status" value="1"/>
</dbReference>
<feature type="signal peptide" evidence="4">
    <location>
        <begin position="1"/>
        <end position="25"/>
    </location>
</feature>
<comment type="catalytic activity">
    <reaction evidence="1">
        <text>Hydrolysis of terminal non-reducing alpha-L-rhamnose residues in alpha-L-rhamnosides.</text>
        <dbReference type="EC" id="3.2.1.40"/>
    </reaction>
</comment>
<evidence type="ECO:0000259" key="5">
    <source>
        <dbReference type="Pfam" id="PF17389"/>
    </source>
</evidence>
<organism evidence="7 8">
    <name type="scientific">Aeoliella mucimassa</name>
    <dbReference type="NCBI Taxonomy" id="2527972"/>
    <lineage>
        <taxon>Bacteria</taxon>
        <taxon>Pseudomonadati</taxon>
        <taxon>Planctomycetota</taxon>
        <taxon>Planctomycetia</taxon>
        <taxon>Pirellulales</taxon>
        <taxon>Lacipirellulaceae</taxon>
        <taxon>Aeoliella</taxon>
    </lineage>
</organism>
<evidence type="ECO:0000259" key="6">
    <source>
        <dbReference type="Pfam" id="PF17390"/>
    </source>
</evidence>
<dbReference type="SUPFAM" id="SSF49265">
    <property type="entry name" value="Fibronectin type III"/>
    <property type="match status" value="1"/>
</dbReference>
<protein>
    <recommendedName>
        <fullName evidence="2">alpha-L-rhamnosidase</fullName>
        <ecNumber evidence="2">3.2.1.40</ecNumber>
    </recommendedName>
</protein>
<evidence type="ECO:0000313" key="8">
    <source>
        <dbReference type="Proteomes" id="UP000315750"/>
    </source>
</evidence>
<evidence type="ECO:0000256" key="2">
    <source>
        <dbReference type="ARBA" id="ARBA00012652"/>
    </source>
</evidence>
<evidence type="ECO:0000256" key="1">
    <source>
        <dbReference type="ARBA" id="ARBA00001445"/>
    </source>
</evidence>
<dbReference type="PROSITE" id="PS51257">
    <property type="entry name" value="PROKAR_LIPOPROTEIN"/>
    <property type="match status" value="1"/>
</dbReference>
<keyword evidence="3" id="KW-0378">Hydrolase</keyword>
<evidence type="ECO:0000313" key="7">
    <source>
        <dbReference type="EMBL" id="QDU56936.1"/>
    </source>
</evidence>
<dbReference type="Gene3D" id="2.60.420.10">
    <property type="entry name" value="Maltose phosphorylase, domain 3"/>
    <property type="match status" value="1"/>
</dbReference>
<dbReference type="InterPro" id="IPR035396">
    <property type="entry name" value="Bac_rhamnosid6H"/>
</dbReference>
<dbReference type="PANTHER" id="PTHR33307:SF6">
    <property type="entry name" value="ALPHA-RHAMNOSIDASE (EUROFUNG)-RELATED"/>
    <property type="match status" value="1"/>
</dbReference>
<feature type="domain" description="Alpha-L-rhamnosidase C-terminal" evidence="6">
    <location>
        <begin position="618"/>
        <end position="687"/>
    </location>
</feature>
<dbReference type="Proteomes" id="UP000315750">
    <property type="component" value="Chromosome"/>
</dbReference>
<dbReference type="KEGG" id="amuc:Pan181_31480"/>
<dbReference type="InterPro" id="IPR035398">
    <property type="entry name" value="Bac_rhamnosid_C"/>
</dbReference>
<keyword evidence="8" id="KW-1185">Reference proteome</keyword>
<dbReference type="Pfam" id="PF17390">
    <property type="entry name" value="Bac_rhamnosid_C"/>
    <property type="match status" value="1"/>
</dbReference>
<dbReference type="InterPro" id="IPR012341">
    <property type="entry name" value="6hp_glycosidase-like_sf"/>
</dbReference>
<feature type="chain" id="PRO_5021937147" description="alpha-L-rhamnosidase" evidence="4">
    <location>
        <begin position="26"/>
        <end position="739"/>
    </location>
</feature>
<dbReference type="InterPro" id="IPR008928">
    <property type="entry name" value="6-hairpin_glycosidase_sf"/>
</dbReference>
<dbReference type="SUPFAM" id="SSF48208">
    <property type="entry name" value="Six-hairpin glycosidases"/>
    <property type="match status" value="1"/>
</dbReference>
<dbReference type="GO" id="GO:0030596">
    <property type="term" value="F:alpha-L-rhamnosidase activity"/>
    <property type="evidence" value="ECO:0007669"/>
    <property type="project" value="UniProtKB-EC"/>
</dbReference>
<proteinExistence type="predicted"/>
<gene>
    <name evidence="7" type="ORF">Pan181_31480</name>
</gene>
<dbReference type="InterPro" id="IPR016007">
    <property type="entry name" value="Alpha_rhamnosid"/>
</dbReference>
<dbReference type="GO" id="GO:0005975">
    <property type="term" value="P:carbohydrate metabolic process"/>
    <property type="evidence" value="ECO:0007669"/>
    <property type="project" value="InterPro"/>
</dbReference>
<dbReference type="Pfam" id="PF17389">
    <property type="entry name" value="Bac_rhamnosid6H"/>
    <property type="match status" value="1"/>
</dbReference>
<evidence type="ECO:0000256" key="3">
    <source>
        <dbReference type="ARBA" id="ARBA00022801"/>
    </source>
</evidence>
<sequence precursor="true">MHNMLRLSIPMISAAILLFSSMACGEQPSRNTVPPPPAELSCEFLKHPTKTVIFDPQPEFAWMCGTGETAFTQSAYRVQLKQDSAADDAASELLWDTERVASDQSINVEYAGPPLLPGGSYSWRVQVWNSEGQPSEWSSPQSFVMADKLSPELTSRYPVEATTESPEQLKSLESGGVLVDFGRDAFGYLKLSFESPVKDSFTMTVNFGERMGKGRIDANPGGTIRYYSVQVEVEEGASEIEVRPPVDHRNTHGDAVTLPKQVGVVAPFRYVELLGAPDAWKSEQISRVRIDYPFDMSASHFESSDEVLNAIWELCKYSIRATSFCGVYVDGDRERIPYEADAYINQLAHYGVDQEYALARYSHEYLMKHSTWPTEWKQHSVLIAWEDYMYTGNTESLQKCYAQLKSEKHLSAAERADGLLDTSGDGYRDIVDWPQAERDGYEMLPVNTVVNAFHFATLERMARIAEVLSLPDDSKQFADKAAAFKEMFNRKLWDARRRCYLDGEGSEHASLHANLFPLAFEVVPEEQVASVARLLDRRGMRCSVYAAQYLLEGLYLHGESEQALNLLRSEDKRSWFNMIRVGSTITLEAWDQQYKPNLDWNHAWGAAPANLIPRYLVGVRPGEAGFKKVIIQPQPGSLEKFEAKVPTIRGPVQVEFQRTAQGYTLNVSVPGNSTADIGLPEIAGQQVDSITLNGKKVQGTEQGGILWIQDVPPGVHAVQVGVDDIAIPQSEVTLSSAAE</sequence>
<reference evidence="7 8" key="1">
    <citation type="submission" date="2019-02" db="EMBL/GenBank/DDBJ databases">
        <title>Deep-cultivation of Planctomycetes and their phenomic and genomic characterization uncovers novel biology.</title>
        <authorList>
            <person name="Wiegand S."/>
            <person name="Jogler M."/>
            <person name="Boedeker C."/>
            <person name="Pinto D."/>
            <person name="Vollmers J."/>
            <person name="Rivas-Marin E."/>
            <person name="Kohn T."/>
            <person name="Peeters S.H."/>
            <person name="Heuer A."/>
            <person name="Rast P."/>
            <person name="Oberbeckmann S."/>
            <person name="Bunk B."/>
            <person name="Jeske O."/>
            <person name="Meyerdierks A."/>
            <person name="Storesund J.E."/>
            <person name="Kallscheuer N."/>
            <person name="Luecker S."/>
            <person name="Lage O.M."/>
            <person name="Pohl T."/>
            <person name="Merkel B.J."/>
            <person name="Hornburger P."/>
            <person name="Mueller R.-W."/>
            <person name="Bruemmer F."/>
            <person name="Labrenz M."/>
            <person name="Spormann A.M."/>
            <person name="Op den Camp H."/>
            <person name="Overmann J."/>
            <person name="Amann R."/>
            <person name="Jetten M.S.M."/>
            <person name="Mascher T."/>
            <person name="Medema M.H."/>
            <person name="Devos D.P."/>
            <person name="Kaster A.-K."/>
            <person name="Ovreas L."/>
            <person name="Rohde M."/>
            <person name="Galperin M.Y."/>
            <person name="Jogler C."/>
        </authorList>
    </citation>
    <scope>NUCLEOTIDE SEQUENCE [LARGE SCALE GENOMIC DNA]</scope>
    <source>
        <strain evidence="7 8">Pan181</strain>
    </source>
</reference>
<dbReference type="InterPro" id="IPR036116">
    <property type="entry name" value="FN3_sf"/>
</dbReference>
<dbReference type="InterPro" id="IPR013783">
    <property type="entry name" value="Ig-like_fold"/>
</dbReference>
<name>A0A518AQE1_9BACT</name>
<accession>A0A518AQE1</accession>
<dbReference type="PANTHER" id="PTHR33307">
    <property type="entry name" value="ALPHA-RHAMNOSIDASE (EUROFUNG)"/>
    <property type="match status" value="1"/>
</dbReference>
<dbReference type="Gene3D" id="2.60.40.10">
    <property type="entry name" value="Immunoglobulins"/>
    <property type="match status" value="1"/>
</dbReference>
<dbReference type="Gene3D" id="2.60.120.260">
    <property type="entry name" value="Galactose-binding domain-like"/>
    <property type="match status" value="1"/>
</dbReference>
<dbReference type="EMBL" id="CP036278">
    <property type="protein sequence ID" value="QDU56936.1"/>
    <property type="molecule type" value="Genomic_DNA"/>
</dbReference>
<dbReference type="Pfam" id="PF25788">
    <property type="entry name" value="Ig_Rha78A_N"/>
    <property type="match status" value="1"/>
</dbReference>
<feature type="domain" description="Alpha-L-rhamnosidase six-hairpin glycosidase" evidence="5">
    <location>
        <begin position="298"/>
        <end position="615"/>
    </location>
</feature>
<dbReference type="AlphaFoldDB" id="A0A518AQE1"/>
<keyword evidence="4" id="KW-0732">Signal</keyword>
<dbReference type="EC" id="3.2.1.40" evidence="2"/>
<evidence type="ECO:0000256" key="4">
    <source>
        <dbReference type="SAM" id="SignalP"/>
    </source>
</evidence>